<dbReference type="EMBL" id="JAPQKQ010000001">
    <property type="protein sequence ID" value="KAJ5213017.1"/>
    <property type="molecule type" value="Genomic_DNA"/>
</dbReference>
<accession>A0A9W9T827</accession>
<feature type="compositionally biased region" description="Acidic residues" evidence="1">
    <location>
        <begin position="1"/>
        <end position="10"/>
    </location>
</feature>
<proteinExistence type="predicted"/>
<gene>
    <name evidence="2" type="ORF">N7449_000186</name>
</gene>
<feature type="region of interest" description="Disordered" evidence="1">
    <location>
        <begin position="1"/>
        <end position="34"/>
    </location>
</feature>
<keyword evidence="3" id="KW-1185">Reference proteome</keyword>
<dbReference type="Proteomes" id="UP001150942">
    <property type="component" value="Unassembled WGS sequence"/>
</dbReference>
<comment type="caution">
    <text evidence="2">The sequence shown here is derived from an EMBL/GenBank/DDBJ whole genome shotgun (WGS) entry which is preliminary data.</text>
</comment>
<dbReference type="AlphaFoldDB" id="A0A9W9T827"/>
<sequence length="103" mass="10881">MAKEIDDDDGTPQFNAALEARGPDHGAGPAFPSVASANETCEWMRMGLSVQRDQGQSTNRPLVSKQSLGQNMGGVVKEEEEVGRDEGRNSEDGSYILGGAGGR</sequence>
<protein>
    <submittedName>
        <fullName evidence="2">Uncharacterized protein</fullName>
    </submittedName>
</protein>
<reference evidence="2" key="2">
    <citation type="journal article" date="2023" name="IMA Fungus">
        <title>Comparative genomic study of the Penicillium genus elucidates a diverse pangenome and 15 lateral gene transfer events.</title>
        <authorList>
            <person name="Petersen C."/>
            <person name="Sorensen T."/>
            <person name="Nielsen M.R."/>
            <person name="Sondergaard T.E."/>
            <person name="Sorensen J.L."/>
            <person name="Fitzpatrick D.A."/>
            <person name="Frisvad J.C."/>
            <person name="Nielsen K.L."/>
        </authorList>
    </citation>
    <scope>NUCLEOTIDE SEQUENCE</scope>
    <source>
        <strain evidence="2">IBT 20477</strain>
    </source>
</reference>
<name>A0A9W9T827_9EURO</name>
<evidence type="ECO:0000313" key="2">
    <source>
        <dbReference type="EMBL" id="KAJ5213017.1"/>
    </source>
</evidence>
<organism evidence="2 3">
    <name type="scientific">Penicillium cf. viridicatum</name>
    <dbReference type="NCBI Taxonomy" id="2972119"/>
    <lineage>
        <taxon>Eukaryota</taxon>
        <taxon>Fungi</taxon>
        <taxon>Dikarya</taxon>
        <taxon>Ascomycota</taxon>
        <taxon>Pezizomycotina</taxon>
        <taxon>Eurotiomycetes</taxon>
        <taxon>Eurotiomycetidae</taxon>
        <taxon>Eurotiales</taxon>
        <taxon>Aspergillaceae</taxon>
        <taxon>Penicillium</taxon>
    </lineage>
</organism>
<feature type="region of interest" description="Disordered" evidence="1">
    <location>
        <begin position="49"/>
        <end position="103"/>
    </location>
</feature>
<feature type="compositionally biased region" description="Polar residues" evidence="1">
    <location>
        <begin position="51"/>
        <end position="70"/>
    </location>
</feature>
<reference evidence="2" key="1">
    <citation type="submission" date="2022-11" db="EMBL/GenBank/DDBJ databases">
        <authorList>
            <person name="Petersen C."/>
        </authorList>
    </citation>
    <scope>NUCLEOTIDE SEQUENCE</scope>
    <source>
        <strain evidence="2">IBT 20477</strain>
    </source>
</reference>
<evidence type="ECO:0000256" key="1">
    <source>
        <dbReference type="SAM" id="MobiDB-lite"/>
    </source>
</evidence>
<evidence type="ECO:0000313" key="3">
    <source>
        <dbReference type="Proteomes" id="UP001150942"/>
    </source>
</evidence>